<dbReference type="EMBL" id="LFXJ01000005">
    <property type="protein sequence ID" value="KMY31682.1"/>
    <property type="molecule type" value="Genomic_DNA"/>
</dbReference>
<dbReference type="GeneID" id="96597764"/>
<accession>A0A0K9FBR7</accession>
<proteinExistence type="predicted"/>
<name>A0A0K9FBR7_9BACI</name>
<organism evidence="1 2">
    <name type="scientific">Lysinibacillus xylanilyticus</name>
    <dbReference type="NCBI Taxonomy" id="582475"/>
    <lineage>
        <taxon>Bacteria</taxon>
        <taxon>Bacillati</taxon>
        <taxon>Bacillota</taxon>
        <taxon>Bacilli</taxon>
        <taxon>Bacillales</taxon>
        <taxon>Bacillaceae</taxon>
        <taxon>Lysinibacillus</taxon>
    </lineage>
</organism>
<evidence type="ECO:0000313" key="1">
    <source>
        <dbReference type="EMBL" id="KMY31682.1"/>
    </source>
</evidence>
<sequence>MLAKLSKQFRTFAKDECENSSPLYEHLANKIADDDEILKVAAFIPQGQPVPNLLLAGVQYLLSSSKDDLVNFYPSLTTTPNAINEVYPVFKAFVLSHSEELKILFQEKLVQTNEIRRCSYLYPMMTEIYERHQKPLALIEIGASAGLQLGMDQYNYCYNQQLHVNNCNNDFVLPSENRGEPLPASITNAPVVCKRVGIDLNPIDIHNEEELRWLQALIWPEHEERRLLLNRALPILKGLDLQLIKGDAIKLIKDISRDINQDAMLVVYHTHVANQIPMELRLKLIEQLKEISMERPLYHCYNNLFDMQLHQDFIDQGEIESIRNMERPDGHARWFRWSNNK</sequence>
<dbReference type="AlphaFoldDB" id="A0A0K9FBR7"/>
<dbReference type="PATRIC" id="fig|582475.4.peg.560"/>
<dbReference type="OrthoDB" id="9789360at2"/>
<dbReference type="InterPro" id="IPR011200">
    <property type="entry name" value="UCP012608"/>
</dbReference>
<dbReference type="Pfam" id="PF10094">
    <property type="entry name" value="DUF2332"/>
    <property type="match status" value="1"/>
</dbReference>
<gene>
    <name evidence="1" type="ORF">ACZ11_05605</name>
</gene>
<dbReference type="RefSeq" id="WP_049664391.1">
    <property type="nucleotide sequence ID" value="NZ_LFXJ01000005.1"/>
</dbReference>
<reference evidence="2" key="1">
    <citation type="submission" date="2015-07" db="EMBL/GenBank/DDBJ databases">
        <authorList>
            <consortium name="Consortium for Microbial Forensics and Genomics (microFORGE)"/>
            <person name="Knight B.M."/>
            <person name="Roberts D.P."/>
            <person name="Lin D."/>
            <person name="Hari K."/>
            <person name="Fletcher J."/>
            <person name="Melcher U."/>
            <person name="Blagden T."/>
            <person name="Winegar R.A."/>
        </authorList>
    </citation>
    <scope>NUCLEOTIDE SEQUENCE [LARGE SCALE GENOMIC DNA]</scope>
    <source>
        <strain evidence="2">DSM 23493</strain>
    </source>
</reference>
<dbReference type="Proteomes" id="UP000037326">
    <property type="component" value="Unassembled WGS sequence"/>
</dbReference>
<dbReference type="PIRSF" id="PIRSF012608">
    <property type="entry name" value="UCP012608"/>
    <property type="match status" value="1"/>
</dbReference>
<protein>
    <recommendedName>
        <fullName evidence="3">DUF2332 domain-containing protein</fullName>
    </recommendedName>
</protein>
<evidence type="ECO:0008006" key="3">
    <source>
        <dbReference type="Google" id="ProtNLM"/>
    </source>
</evidence>
<evidence type="ECO:0000313" key="2">
    <source>
        <dbReference type="Proteomes" id="UP000037326"/>
    </source>
</evidence>
<comment type="caution">
    <text evidence="1">The sequence shown here is derived from an EMBL/GenBank/DDBJ whole genome shotgun (WGS) entry which is preliminary data.</text>
</comment>